<evidence type="ECO:0000313" key="1">
    <source>
        <dbReference type="EMBL" id="PDH39942.1"/>
    </source>
</evidence>
<dbReference type="EMBL" id="NTKD01000017">
    <property type="protein sequence ID" value="PDH39942.1"/>
    <property type="molecule type" value="Genomic_DNA"/>
</dbReference>
<protein>
    <recommendedName>
        <fullName evidence="3">HAD family hydrolase</fullName>
    </recommendedName>
</protein>
<sequence length="85" mass="9826">MKPDHSIYKSILDQLGVAPRDAAFVGDGGSDELHGALTVGLRPYFASWFLYAWPQSKRRQYFNEQMQFPRATSPDDLMRLLRMDF</sequence>
<accession>A0A2A5WTY2</accession>
<comment type="caution">
    <text evidence="1">The sequence shown here is derived from an EMBL/GenBank/DDBJ whole genome shotgun (WGS) entry which is preliminary data.</text>
</comment>
<name>A0A2A5WTY2_9GAMM</name>
<dbReference type="AlphaFoldDB" id="A0A2A5WTY2"/>
<reference evidence="1 2" key="1">
    <citation type="submission" date="2017-08" db="EMBL/GenBank/DDBJ databases">
        <title>Fine stratification of microbial communities through a metagenomic profile of the photic zone.</title>
        <authorList>
            <person name="Haro-Moreno J.M."/>
            <person name="Lopez-Perez M."/>
            <person name="De La Torre J."/>
            <person name="Picazo A."/>
            <person name="Camacho A."/>
            <person name="Rodriguez-Valera F."/>
        </authorList>
    </citation>
    <scope>NUCLEOTIDE SEQUENCE [LARGE SCALE GENOMIC DNA]</scope>
    <source>
        <strain evidence="1">MED-G24</strain>
    </source>
</reference>
<dbReference type="Gene3D" id="3.40.50.1000">
    <property type="entry name" value="HAD superfamily/HAD-like"/>
    <property type="match status" value="1"/>
</dbReference>
<organism evidence="1 2">
    <name type="scientific">OM182 bacterium MED-G24</name>
    <dbReference type="NCBI Taxonomy" id="1986255"/>
    <lineage>
        <taxon>Bacteria</taxon>
        <taxon>Pseudomonadati</taxon>
        <taxon>Pseudomonadota</taxon>
        <taxon>Gammaproteobacteria</taxon>
        <taxon>OMG group</taxon>
        <taxon>OM182 clade</taxon>
    </lineage>
</organism>
<evidence type="ECO:0000313" key="2">
    <source>
        <dbReference type="Proteomes" id="UP000219327"/>
    </source>
</evidence>
<dbReference type="Proteomes" id="UP000219327">
    <property type="component" value="Unassembled WGS sequence"/>
</dbReference>
<dbReference type="InterPro" id="IPR036412">
    <property type="entry name" value="HAD-like_sf"/>
</dbReference>
<dbReference type="SUPFAM" id="SSF56784">
    <property type="entry name" value="HAD-like"/>
    <property type="match status" value="1"/>
</dbReference>
<evidence type="ECO:0008006" key="3">
    <source>
        <dbReference type="Google" id="ProtNLM"/>
    </source>
</evidence>
<proteinExistence type="predicted"/>
<dbReference type="InterPro" id="IPR023214">
    <property type="entry name" value="HAD_sf"/>
</dbReference>
<gene>
    <name evidence="1" type="ORF">CNE99_04645</name>
</gene>